<evidence type="ECO:0000313" key="2">
    <source>
        <dbReference type="EMBL" id="CBJ48494.1"/>
    </source>
</evidence>
<name>D7FQG2_ECTSI</name>
<evidence type="ECO:0000313" key="3">
    <source>
        <dbReference type="Proteomes" id="UP000002630"/>
    </source>
</evidence>
<dbReference type="InParanoid" id="D7FQG2"/>
<proteinExistence type="predicted"/>
<protein>
    <submittedName>
        <fullName evidence="2">Uncharacterized protein</fullName>
    </submittedName>
</protein>
<keyword evidence="1" id="KW-0732">Signal</keyword>
<dbReference type="EMBL" id="FN649727">
    <property type="protein sequence ID" value="CBJ48494.1"/>
    <property type="molecule type" value="Genomic_DNA"/>
</dbReference>
<dbReference type="EMBL" id="FN648375">
    <property type="protein sequence ID" value="CBJ48494.1"/>
    <property type="molecule type" value="Genomic_DNA"/>
</dbReference>
<sequence>MKPVSLTFIASLLATPAAAVEYMVTTCADLADVDDTQVTGLTIDANTFACDEYTRFRVRNSMTLKATVSAVEFGNFSLKVLGELTVEPDVTFNGVVDQSSEGTTPSVGLR</sequence>
<dbReference type="Proteomes" id="UP000002630">
    <property type="component" value="Linkage Group LG02"/>
</dbReference>
<reference evidence="2 3" key="1">
    <citation type="journal article" date="2010" name="Nature">
        <title>The Ectocarpus genome and the independent evolution of multicellularity in brown algae.</title>
        <authorList>
            <person name="Cock J.M."/>
            <person name="Sterck L."/>
            <person name="Rouze P."/>
            <person name="Scornet D."/>
            <person name="Allen A.E."/>
            <person name="Amoutzias G."/>
            <person name="Anthouard V."/>
            <person name="Artiguenave F."/>
            <person name="Aury J.M."/>
            <person name="Badger J.H."/>
            <person name="Beszteri B."/>
            <person name="Billiau K."/>
            <person name="Bonnet E."/>
            <person name="Bothwell J.H."/>
            <person name="Bowler C."/>
            <person name="Boyen C."/>
            <person name="Brownlee C."/>
            <person name="Carrano C.J."/>
            <person name="Charrier B."/>
            <person name="Cho G.Y."/>
            <person name="Coelho S.M."/>
            <person name="Collen J."/>
            <person name="Corre E."/>
            <person name="Da Silva C."/>
            <person name="Delage L."/>
            <person name="Delaroque N."/>
            <person name="Dittami S.M."/>
            <person name="Doulbeau S."/>
            <person name="Elias M."/>
            <person name="Farnham G."/>
            <person name="Gachon C.M."/>
            <person name="Gschloessl B."/>
            <person name="Heesch S."/>
            <person name="Jabbari K."/>
            <person name="Jubin C."/>
            <person name="Kawai H."/>
            <person name="Kimura K."/>
            <person name="Kloareg B."/>
            <person name="Kupper F.C."/>
            <person name="Lang D."/>
            <person name="Le Bail A."/>
            <person name="Leblanc C."/>
            <person name="Lerouge P."/>
            <person name="Lohr M."/>
            <person name="Lopez P.J."/>
            <person name="Martens C."/>
            <person name="Maumus F."/>
            <person name="Michel G."/>
            <person name="Miranda-Saavedra D."/>
            <person name="Morales J."/>
            <person name="Moreau H."/>
            <person name="Motomura T."/>
            <person name="Nagasato C."/>
            <person name="Napoli C.A."/>
            <person name="Nelson D.R."/>
            <person name="Nyvall-Collen P."/>
            <person name="Peters A.F."/>
            <person name="Pommier C."/>
            <person name="Potin P."/>
            <person name="Poulain J."/>
            <person name="Quesneville H."/>
            <person name="Read B."/>
            <person name="Rensing S.A."/>
            <person name="Ritter A."/>
            <person name="Rousvoal S."/>
            <person name="Samanta M."/>
            <person name="Samson G."/>
            <person name="Schroeder D.C."/>
            <person name="Segurens B."/>
            <person name="Strittmatter M."/>
            <person name="Tonon T."/>
            <person name="Tregear J.W."/>
            <person name="Valentin K."/>
            <person name="von Dassow P."/>
            <person name="Yamagishi T."/>
            <person name="Van de Peer Y."/>
            <person name="Wincker P."/>
        </authorList>
    </citation>
    <scope>NUCLEOTIDE SEQUENCE [LARGE SCALE GENOMIC DNA]</scope>
    <source>
        <strain evidence="3">Ec32 / CCAP1310/4</strain>
    </source>
</reference>
<evidence type="ECO:0000256" key="1">
    <source>
        <dbReference type="SAM" id="SignalP"/>
    </source>
</evidence>
<dbReference type="AlphaFoldDB" id="D7FQG2"/>
<feature type="signal peptide" evidence="1">
    <location>
        <begin position="1"/>
        <end position="19"/>
    </location>
</feature>
<keyword evidence="3" id="KW-1185">Reference proteome</keyword>
<organism evidence="2 3">
    <name type="scientific">Ectocarpus siliculosus</name>
    <name type="common">Brown alga</name>
    <name type="synonym">Conferva siliculosa</name>
    <dbReference type="NCBI Taxonomy" id="2880"/>
    <lineage>
        <taxon>Eukaryota</taxon>
        <taxon>Sar</taxon>
        <taxon>Stramenopiles</taxon>
        <taxon>Ochrophyta</taxon>
        <taxon>PX clade</taxon>
        <taxon>Phaeophyceae</taxon>
        <taxon>Ectocarpales</taxon>
        <taxon>Ectocarpaceae</taxon>
        <taxon>Ectocarpus</taxon>
    </lineage>
</organism>
<accession>D7FQG2</accession>
<gene>
    <name evidence="2" type="ORF">Esi_0002_0341</name>
</gene>
<feature type="chain" id="PRO_5003095780" evidence="1">
    <location>
        <begin position="20"/>
        <end position="110"/>
    </location>
</feature>